<reference evidence="1" key="1">
    <citation type="submission" date="2021-05" db="EMBL/GenBank/DDBJ databases">
        <title>An isolated secondary fermenter in methanogenic hydrocarbon-degrading communities.</title>
        <authorList>
            <person name="Liu Y.-F."/>
            <person name="Liu Z.-l."/>
        </authorList>
    </citation>
    <scope>NUCLEOTIDE SEQUENCE</scope>
    <source>
        <strain evidence="1">L-13</strain>
    </source>
</reference>
<name>A0ACD1DXK7_9BACT</name>
<dbReference type="EMBL" id="CP074691">
    <property type="protein sequence ID" value="QVL36752.1"/>
    <property type="molecule type" value="Genomic_DNA"/>
</dbReference>
<keyword evidence="1" id="KW-0547">Nucleotide-binding</keyword>
<evidence type="ECO:0000313" key="2">
    <source>
        <dbReference type="Proteomes" id="UP000682204"/>
    </source>
</evidence>
<keyword evidence="1" id="KW-0378">Hydrolase</keyword>
<dbReference type="Proteomes" id="UP000682204">
    <property type="component" value="Chromosome"/>
</dbReference>
<keyword evidence="1" id="KW-0067">ATP-binding</keyword>
<sequence length="1105" mass="126475">MAKPKAKGRKQHGFRNKLLLNQWLISLFGIDPLAEHKVNGKVVRPFHKLAEPIRDPRLEGLDKDNLHFFYHYLGDSPLFSYADPTADFPGFRISRDMLLTYEQNIVRHTQAINEKRHRPVVWKYYQWLTLLFVEIYLDRFFGSRKGLLNDLNGFVERFNGHWTDYADVPPYSEDDLNKLCLQNATGSGKTLLMHVNLLQYRHYAAKHGKDKELSRVILLTPNERLSEQHITEFRESDISAGSYLQSRGGLFGLACGLEYVDVLEITKLADQEGPNTIATRSLGDQNLLLVDEGHRGMSGKEEGAWFSRRSDLCAKGFTFEYSATFEQAVQASGNADFDNSYAKTIVFDYSYRWFYEDGFGKDYQILNLPQSFEEMRVLYMTACLLKFYQQLRIYEEKARNFAPFNLEKPLWVFVGSTVSKAKGGTNDEKIVAADVAQIICFIAGFLENPAKSQETINTLLTGNGRDTGLLDKEGNDIFAGAFSYLAEAMNGGETALALYRDILGRLFNHAAGGCLSLDRIKGESGEVALRVGTSEIPFGLINVGDAKSLCDHVAEVAKQNGTRLTVQDSDFTEAMFPSVKDSTSPVNLLIGSKKFVEGWDCWRVSTMGLMHVGRSEGAQIIQLFGRGVRLKGYAWSLKRSGHSHAPVCPPFIEELETLNVFGIEADFMEKFREFLKEEGLPGNERRTIITIPLNVTYDFGKRLKILRPKRKASDGREYDFKKDAAVPTVGDIPDYMTHNTVVADWYPRIAAISSRGTAQATQKDKVRLREQHLALLDYDRLFFELEQFKRERSWYNLNITKDGIKRLLRDPNWYTLYLPETRLNPTSFADVLLLQQVASELLKRYCDHYYNYRKREYIEPRLELRDLTRDDDNIPQEELYQLIVDGDEAQVIQGIRQIKRDLEQDGDNLPKVGDPKVCNFGKHLFQPLFHVLRGGKITILPVALGESEYQFVTDLKTWCDGHKAAMEKDGMELFLLRNMSRGKGVGFFEAGNFHPDFILWMLIGGKQYVTFIEPHGLLHEGPGSEKIQFHKRIKDVEQRLNDPTVILNSFILSWTKYPQLKWNDSQDELEERHVLFMTDDRDGYIDKLFARLGVWRNDGVCLSVL</sequence>
<evidence type="ECO:0000313" key="1">
    <source>
        <dbReference type="EMBL" id="QVL36752.1"/>
    </source>
</evidence>
<organism evidence="1 2">
    <name type="scientific">Aminirod propionatiphilus</name>
    <dbReference type="NCBI Taxonomy" id="3415223"/>
    <lineage>
        <taxon>Bacteria</taxon>
        <taxon>Thermotogati</taxon>
        <taxon>Synergistota</taxon>
        <taxon>Synergistia</taxon>
        <taxon>Synergistales</taxon>
        <taxon>Aminiphilaceae</taxon>
        <taxon>Aminirod</taxon>
    </lineage>
</organism>
<accession>A0ACD1DXK7</accession>
<gene>
    <name evidence="1" type="ORF">KIH16_02890</name>
</gene>
<protein>
    <submittedName>
        <fullName evidence="1">DEAD/DEAH box helicase family protein</fullName>
    </submittedName>
</protein>
<proteinExistence type="predicted"/>
<keyword evidence="2" id="KW-1185">Reference proteome</keyword>
<keyword evidence="1" id="KW-0347">Helicase</keyword>